<feature type="region of interest" description="Disordered" evidence="1">
    <location>
        <begin position="165"/>
        <end position="200"/>
    </location>
</feature>
<dbReference type="HOGENOM" id="CLU_006890_0_0_1"/>
<accession>K1PQB0</accession>
<name>K1PQB0_MAGGI</name>
<dbReference type="PANTHER" id="PTHR15204:SF0">
    <property type="entry name" value="LARGE PROLINE-RICH PROTEIN BAG6"/>
    <property type="match status" value="1"/>
</dbReference>
<dbReference type="GO" id="GO:0071818">
    <property type="term" value="C:BAT3 complex"/>
    <property type="evidence" value="ECO:0007669"/>
    <property type="project" value="TreeGrafter"/>
</dbReference>
<feature type="region of interest" description="Disordered" evidence="1">
    <location>
        <begin position="1123"/>
        <end position="1144"/>
    </location>
</feature>
<feature type="compositionally biased region" description="Low complexity" evidence="1">
    <location>
        <begin position="506"/>
        <end position="528"/>
    </location>
</feature>
<reference evidence="2" key="1">
    <citation type="journal article" date="2012" name="Nature">
        <title>The oyster genome reveals stress adaptation and complexity of shell formation.</title>
        <authorList>
            <person name="Zhang G."/>
            <person name="Fang X."/>
            <person name="Guo X."/>
            <person name="Li L."/>
            <person name="Luo R."/>
            <person name="Xu F."/>
            <person name="Yang P."/>
            <person name="Zhang L."/>
            <person name="Wang X."/>
            <person name="Qi H."/>
            <person name="Xiong Z."/>
            <person name="Que H."/>
            <person name="Xie Y."/>
            <person name="Holland P.W."/>
            <person name="Paps J."/>
            <person name="Zhu Y."/>
            <person name="Wu F."/>
            <person name="Chen Y."/>
            <person name="Wang J."/>
            <person name="Peng C."/>
            <person name="Meng J."/>
            <person name="Yang L."/>
            <person name="Liu J."/>
            <person name="Wen B."/>
            <person name="Zhang N."/>
            <person name="Huang Z."/>
            <person name="Zhu Q."/>
            <person name="Feng Y."/>
            <person name="Mount A."/>
            <person name="Hedgecock D."/>
            <person name="Xu Z."/>
            <person name="Liu Y."/>
            <person name="Domazet-Loso T."/>
            <person name="Du Y."/>
            <person name="Sun X."/>
            <person name="Zhang S."/>
            <person name="Liu B."/>
            <person name="Cheng P."/>
            <person name="Jiang X."/>
            <person name="Li J."/>
            <person name="Fan D."/>
            <person name="Wang W."/>
            <person name="Fu W."/>
            <person name="Wang T."/>
            <person name="Wang B."/>
            <person name="Zhang J."/>
            <person name="Peng Z."/>
            <person name="Li Y."/>
            <person name="Li N."/>
            <person name="Wang J."/>
            <person name="Chen M."/>
            <person name="He Y."/>
            <person name="Tan F."/>
            <person name="Song X."/>
            <person name="Zheng Q."/>
            <person name="Huang R."/>
            <person name="Yang H."/>
            <person name="Du X."/>
            <person name="Chen L."/>
            <person name="Yang M."/>
            <person name="Gaffney P.M."/>
            <person name="Wang S."/>
            <person name="Luo L."/>
            <person name="She Z."/>
            <person name="Ming Y."/>
            <person name="Huang W."/>
            <person name="Zhang S."/>
            <person name="Huang B."/>
            <person name="Zhang Y."/>
            <person name="Qu T."/>
            <person name="Ni P."/>
            <person name="Miao G."/>
            <person name="Wang J."/>
            <person name="Wang Q."/>
            <person name="Steinberg C.E."/>
            <person name="Wang H."/>
            <person name="Li N."/>
            <person name="Qian L."/>
            <person name="Zhang G."/>
            <person name="Li Y."/>
            <person name="Yang H."/>
            <person name="Liu X."/>
            <person name="Wang J."/>
            <person name="Yin Y."/>
            <person name="Wang J."/>
        </authorList>
    </citation>
    <scope>NUCLEOTIDE SEQUENCE [LARGE SCALE GENOMIC DNA]</scope>
    <source>
        <strain evidence="2">05x7-T-G4-1.051#20</strain>
    </source>
</reference>
<dbReference type="AlphaFoldDB" id="K1PQB0"/>
<dbReference type="GO" id="GO:0036503">
    <property type="term" value="P:ERAD pathway"/>
    <property type="evidence" value="ECO:0007669"/>
    <property type="project" value="TreeGrafter"/>
</dbReference>
<dbReference type="Pfam" id="PF20960">
    <property type="entry name" value="Bag6_BAGS"/>
    <property type="match status" value="1"/>
</dbReference>
<sequence length="1144" mass="122337">MQFLKKILIDTKEFRMIDVTVKTLDSQNKSFSVEEENISADTQRLIFQGRVMQDEKLLKDYNVHGKVIHVVHRLPPTARPPSSTPGGATPTTRPSAPRDVNSFVIGSVSVPSDSVDADEIQNDGSSVDVHIHLGQGQVESESQQRINQARQMLRVARENLQLLENRQRGSEESSSPMESSSASPPQSNTSQQAREENSDVAMEITSTKKAKSTYADDYINFYIHPHSSYKHFWITGTQNTERTSTQSAGTSTGPTFSSGATGIPPEGSEPLFQMFDMGPDSVTEISAHVIPTERDMPPGSVHVSTAPSTNGNIPAIPPDLIQNIVSSVVMGHIDPSGRIQANVPGGSRSFAEGTMPTLSSTTPSNTTTINSSSTQTGTGPTNSTETQTAATVSNTSGTQTRPRAAAFMMPGLPGGIPPGLHGMSGMPGMGGMRGVDPYLPCSSRHFLRQQVRNAASQGAQVEISMPNMPNLMANVMGQLHTQQSGPRATGPAGASRTTNTASAMGSTPTVRPTASTTTNPTSTSSSTTGQIPNFQFASFPGGPGIPAGVSIQMGSIPGMPLPGMFGPGQIGNLIGNLMGGAQGRFRPGGPVNPPTAGTTPPQGNRPRPASQPPGNTGTPAGGQPTDGQQGEPMFVQMLRTMLSGAQQQSGSTSTPNTTASTPAGSSTTTTSSSTSSSSTSSSTEPVMTDDVFASLVQGISGIVTRTALGQGPPETIANFLSGLGESHQIVPGEGFIHDVFNVAANHLTFPNLIQVFYGSGQPLDQLRRPLQQFLRDGILNGREASAENIVQAVDTLVNDMQEELTETASVSEVKPHIDLVETWNNFFRAQLISIITFIMRAESDGGFGQELYNRIRVALSLLIVLTRHCLVGGMSGLQSLIHNRLQYITRGVNPMIQQWMISVTTQQLDQFLPTITVTEAEMTTYLVLKKDKKDKKKPEVAPKPSPMDTTSPGASQPEEREMKQMEVESSKAAEAAAQPSTSRMVNGNNSNGLKPDTVLKPEPAGAAVGAEGWEKEIPEEWVPVINGDVQKQKQQRHQPPFSDAYLDGMPPKRRRLMTQDRPGDLANTSQSLTDQLSRAVRAAGVEPISSMENLRAEASTNTELQSAYEQQVNNTIAHRVAHDKDYKKDRFPNTQAFVDEDENQ</sequence>
<feature type="compositionally biased region" description="Polar residues" evidence="1">
    <location>
        <begin position="379"/>
        <end position="401"/>
    </location>
</feature>
<feature type="region of interest" description="Disordered" evidence="1">
    <location>
        <begin position="342"/>
        <end position="401"/>
    </location>
</feature>
<feature type="compositionally biased region" description="Polar residues" evidence="1">
    <location>
        <begin position="978"/>
        <end position="992"/>
    </location>
</feature>
<dbReference type="InParanoid" id="K1PQB0"/>
<dbReference type="GO" id="GO:0031593">
    <property type="term" value="F:polyubiquitin modification-dependent protein binding"/>
    <property type="evidence" value="ECO:0007669"/>
    <property type="project" value="TreeGrafter"/>
</dbReference>
<dbReference type="EMBL" id="JH817894">
    <property type="protein sequence ID" value="EKC23858.1"/>
    <property type="molecule type" value="Genomic_DNA"/>
</dbReference>
<evidence type="ECO:0000313" key="2">
    <source>
        <dbReference type="EMBL" id="EKC23858.1"/>
    </source>
</evidence>
<gene>
    <name evidence="2" type="ORF">CGI_10008867</name>
</gene>
<feature type="region of interest" description="Disordered" evidence="1">
    <location>
        <begin position="74"/>
        <end position="99"/>
    </location>
</feature>
<dbReference type="Pfam" id="PF00240">
    <property type="entry name" value="ubiquitin"/>
    <property type="match status" value="1"/>
</dbReference>
<feature type="compositionally biased region" description="Low complexity" evidence="1">
    <location>
        <begin position="172"/>
        <end position="192"/>
    </location>
</feature>
<feature type="compositionally biased region" description="Low complexity" evidence="1">
    <location>
        <begin position="354"/>
        <end position="378"/>
    </location>
</feature>
<protein>
    <submittedName>
        <fullName evidence="2">Large proline-rich protein BAT3</fullName>
    </submittedName>
</protein>
<feature type="region of interest" description="Disordered" evidence="1">
    <location>
        <begin position="242"/>
        <end position="261"/>
    </location>
</feature>
<feature type="compositionally biased region" description="Low complexity" evidence="1">
    <location>
        <begin position="84"/>
        <end position="98"/>
    </location>
</feature>
<feature type="compositionally biased region" description="Basic and acidic residues" evidence="1">
    <location>
        <begin position="957"/>
        <end position="971"/>
    </location>
</feature>
<dbReference type="Gene3D" id="3.10.20.90">
    <property type="entry name" value="Phosphatidylinositol 3-kinase Catalytic Subunit, Chain A, domain 1"/>
    <property type="match status" value="1"/>
</dbReference>
<evidence type="ECO:0000256" key="1">
    <source>
        <dbReference type="SAM" id="MobiDB-lite"/>
    </source>
</evidence>
<organism evidence="2">
    <name type="scientific">Magallana gigas</name>
    <name type="common">Pacific oyster</name>
    <name type="synonym">Crassostrea gigas</name>
    <dbReference type="NCBI Taxonomy" id="29159"/>
    <lineage>
        <taxon>Eukaryota</taxon>
        <taxon>Metazoa</taxon>
        <taxon>Spiralia</taxon>
        <taxon>Lophotrochozoa</taxon>
        <taxon>Mollusca</taxon>
        <taxon>Bivalvia</taxon>
        <taxon>Autobranchia</taxon>
        <taxon>Pteriomorphia</taxon>
        <taxon>Ostreida</taxon>
        <taxon>Ostreoidea</taxon>
        <taxon>Ostreidae</taxon>
        <taxon>Magallana</taxon>
    </lineage>
</organism>
<dbReference type="InterPro" id="IPR000626">
    <property type="entry name" value="Ubiquitin-like_dom"/>
</dbReference>
<dbReference type="SUPFAM" id="SSF54236">
    <property type="entry name" value="Ubiquitin-like"/>
    <property type="match status" value="1"/>
</dbReference>
<feature type="compositionally biased region" description="Low complexity" evidence="1">
    <location>
        <begin position="643"/>
        <end position="683"/>
    </location>
</feature>
<dbReference type="InterPro" id="IPR048926">
    <property type="entry name" value="Bag6_BAGS"/>
</dbReference>
<proteinExistence type="predicted"/>
<feature type="region of interest" description="Disordered" evidence="1">
    <location>
        <begin position="1029"/>
        <end position="1072"/>
    </location>
</feature>
<dbReference type="FunCoup" id="K1PQB0">
    <property type="interactions" value="1037"/>
</dbReference>
<dbReference type="PANTHER" id="PTHR15204">
    <property type="entry name" value="LARGE PROLINE-RICH PROTEIN BAG6"/>
    <property type="match status" value="1"/>
</dbReference>
<feature type="region of interest" description="Disordered" evidence="1">
    <location>
        <begin position="480"/>
        <end position="539"/>
    </location>
</feature>
<dbReference type="PROSITE" id="PS50053">
    <property type="entry name" value="UBIQUITIN_2"/>
    <property type="match status" value="1"/>
</dbReference>
<dbReference type="GO" id="GO:0051787">
    <property type="term" value="F:misfolded protein binding"/>
    <property type="evidence" value="ECO:0007669"/>
    <property type="project" value="TreeGrafter"/>
</dbReference>
<feature type="region of interest" description="Disordered" evidence="1">
    <location>
        <begin position="643"/>
        <end position="685"/>
    </location>
</feature>
<feature type="compositionally biased region" description="Polar residues" evidence="1">
    <location>
        <begin position="495"/>
        <end position="505"/>
    </location>
</feature>
<dbReference type="InterPro" id="IPR029071">
    <property type="entry name" value="Ubiquitin-like_domsf"/>
</dbReference>
<feature type="compositionally biased region" description="Polar residues" evidence="1">
    <location>
        <begin position="242"/>
        <end position="260"/>
    </location>
</feature>
<feature type="compositionally biased region" description="Basic and acidic residues" evidence="1">
    <location>
        <begin position="931"/>
        <end position="940"/>
    </location>
</feature>
<feature type="region of interest" description="Disordered" evidence="1">
    <location>
        <begin position="931"/>
        <end position="1001"/>
    </location>
</feature>
<feature type="region of interest" description="Disordered" evidence="1">
    <location>
        <begin position="576"/>
        <end position="630"/>
    </location>
</feature>